<dbReference type="RefSeq" id="WP_089400532.1">
    <property type="nucleotide sequence ID" value="NZ_FZOT01000013.1"/>
</dbReference>
<evidence type="ECO:0000256" key="4">
    <source>
        <dbReference type="ARBA" id="ARBA00022490"/>
    </source>
</evidence>
<keyword evidence="9" id="KW-0862">Zinc</keyword>
<dbReference type="AlphaFoldDB" id="A0A239JNA3"/>
<dbReference type="NCBIfam" id="NF005710">
    <property type="entry name" value="PRK07522.1"/>
    <property type="match status" value="1"/>
</dbReference>
<evidence type="ECO:0000256" key="1">
    <source>
        <dbReference type="ARBA" id="ARBA00001947"/>
    </source>
</evidence>
<accession>A0A239JNA3</accession>
<evidence type="ECO:0000256" key="10">
    <source>
        <dbReference type="ARBA" id="ARBA00023285"/>
    </source>
</evidence>
<name>A0A239JNA3_9BURK</name>
<dbReference type="Gene3D" id="3.40.630.10">
    <property type="entry name" value="Zn peptidases"/>
    <property type="match status" value="1"/>
</dbReference>
<dbReference type="NCBIfam" id="TIGR01892">
    <property type="entry name" value="AcOrn-deacetyl"/>
    <property type="match status" value="1"/>
</dbReference>
<dbReference type="GO" id="GO:0005737">
    <property type="term" value="C:cytoplasm"/>
    <property type="evidence" value="ECO:0007669"/>
    <property type="project" value="UniProtKB-SubCell"/>
</dbReference>
<dbReference type="Pfam" id="PF07687">
    <property type="entry name" value="M20_dimer"/>
    <property type="match status" value="1"/>
</dbReference>
<reference evidence="12 13" key="1">
    <citation type="submission" date="2017-06" db="EMBL/GenBank/DDBJ databases">
        <authorList>
            <person name="Kim H.J."/>
            <person name="Triplett B.A."/>
        </authorList>
    </citation>
    <scope>NUCLEOTIDE SEQUENCE [LARGE SCALE GENOMIC DNA]</scope>
    <source>
        <strain evidence="12 13">U15</strain>
    </source>
</reference>
<dbReference type="InterPro" id="IPR010169">
    <property type="entry name" value="AcOrn-deacetyl"/>
</dbReference>
<keyword evidence="13" id="KW-1185">Reference proteome</keyword>
<dbReference type="SUPFAM" id="SSF55031">
    <property type="entry name" value="Bacterial exopeptidase dimerisation domain"/>
    <property type="match status" value="1"/>
</dbReference>
<dbReference type="InterPro" id="IPR001261">
    <property type="entry name" value="ArgE/DapE_CS"/>
</dbReference>
<dbReference type="Gene3D" id="3.30.70.360">
    <property type="match status" value="1"/>
</dbReference>
<sequence length="404" mass="44129">MFETSPNTKLETAESVHPSKNVIDLITRFIAFPTVSRDSNLGLIEWTRDYLKKFGVESRLTYDQSGKKANLFATLGDGKSGGMILSGHTDVVPVDGQNWATDPFTATLHNGRIYGRGSSDMKGFIATSLALVPYFLEQNLKKPIHFAFSYDEEVGCLGVRSLIADLKEQGIAPAGCIVGEPTDMRPVIAHKGTHRFRCCVRGKEAHSSYTTHGVNAIEYASRLIVKIREIADKLAREESKNFNFSIPYSTLQTGLVRGGIAPNVVPRDCEFQFELRTLPGTDPEILFSEIQTYADILLAAMRNESPEAAISFEKVSGSPGLFMEASDPLIDLAVKLSRKPHGGGVPYGTEAGLFQHAGIPTVICGPGSIEQAHKPNEFVSLDQVAQCEAFLKRLGSMDSQQEIS</sequence>
<keyword evidence="6" id="KW-0028">Amino-acid biosynthesis</keyword>
<dbReference type="OrthoDB" id="3665926at2"/>
<organism evidence="12 13">
    <name type="scientific">Noviherbaspirillum humi</name>
    <dbReference type="NCBI Taxonomy" id="1688639"/>
    <lineage>
        <taxon>Bacteria</taxon>
        <taxon>Pseudomonadati</taxon>
        <taxon>Pseudomonadota</taxon>
        <taxon>Betaproteobacteria</taxon>
        <taxon>Burkholderiales</taxon>
        <taxon>Oxalobacteraceae</taxon>
        <taxon>Noviherbaspirillum</taxon>
    </lineage>
</organism>
<comment type="cofactor">
    <cofactor evidence="1">
        <name>Zn(2+)</name>
        <dbReference type="ChEBI" id="CHEBI:29105"/>
    </cofactor>
</comment>
<dbReference type="GO" id="GO:0046872">
    <property type="term" value="F:metal ion binding"/>
    <property type="evidence" value="ECO:0007669"/>
    <property type="project" value="UniProtKB-KW"/>
</dbReference>
<dbReference type="GO" id="GO:0008777">
    <property type="term" value="F:acetylornithine deacetylase activity"/>
    <property type="evidence" value="ECO:0007669"/>
    <property type="project" value="TreeGrafter"/>
</dbReference>
<evidence type="ECO:0000256" key="3">
    <source>
        <dbReference type="ARBA" id="ARBA00005691"/>
    </source>
</evidence>
<keyword evidence="8" id="KW-0378">Hydrolase</keyword>
<evidence type="ECO:0000256" key="6">
    <source>
        <dbReference type="ARBA" id="ARBA00022605"/>
    </source>
</evidence>
<comment type="subcellular location">
    <subcellularLocation>
        <location evidence="2">Cytoplasm</location>
    </subcellularLocation>
</comment>
<dbReference type="GO" id="GO:0006526">
    <property type="term" value="P:L-arginine biosynthetic process"/>
    <property type="evidence" value="ECO:0007669"/>
    <property type="project" value="UniProtKB-KW"/>
</dbReference>
<dbReference type="PANTHER" id="PTHR43808:SF31">
    <property type="entry name" value="N-ACETYL-L-CITRULLINE DEACETYLASE"/>
    <property type="match status" value="1"/>
</dbReference>
<proteinExistence type="inferred from homology"/>
<dbReference type="Proteomes" id="UP000198284">
    <property type="component" value="Unassembled WGS sequence"/>
</dbReference>
<dbReference type="InterPro" id="IPR011650">
    <property type="entry name" value="Peptidase_M20_dimer"/>
</dbReference>
<dbReference type="InterPro" id="IPR002933">
    <property type="entry name" value="Peptidase_M20"/>
</dbReference>
<evidence type="ECO:0000256" key="8">
    <source>
        <dbReference type="ARBA" id="ARBA00022801"/>
    </source>
</evidence>
<dbReference type="CDD" id="cd03894">
    <property type="entry name" value="M20_ArgE"/>
    <property type="match status" value="1"/>
</dbReference>
<evidence type="ECO:0000256" key="7">
    <source>
        <dbReference type="ARBA" id="ARBA00022723"/>
    </source>
</evidence>
<dbReference type="PROSITE" id="PS00759">
    <property type="entry name" value="ARGE_DAPE_CPG2_2"/>
    <property type="match status" value="1"/>
</dbReference>
<gene>
    <name evidence="12" type="ORF">SAMN06265795_11326</name>
</gene>
<keyword evidence="4" id="KW-0963">Cytoplasm</keyword>
<comment type="similarity">
    <text evidence="3">Belongs to the peptidase M20A family. ArgE subfamily.</text>
</comment>
<evidence type="ECO:0000313" key="12">
    <source>
        <dbReference type="EMBL" id="SNT07317.1"/>
    </source>
</evidence>
<evidence type="ECO:0000313" key="13">
    <source>
        <dbReference type="Proteomes" id="UP000198284"/>
    </source>
</evidence>
<keyword evidence="5" id="KW-0055">Arginine biosynthesis</keyword>
<dbReference type="EMBL" id="FZOT01000013">
    <property type="protein sequence ID" value="SNT07317.1"/>
    <property type="molecule type" value="Genomic_DNA"/>
</dbReference>
<dbReference type="SUPFAM" id="SSF53187">
    <property type="entry name" value="Zn-dependent exopeptidases"/>
    <property type="match status" value="1"/>
</dbReference>
<dbReference type="FunFam" id="3.30.70.360:FF:000003">
    <property type="entry name" value="Acetylornithine deacetylase"/>
    <property type="match status" value="1"/>
</dbReference>
<evidence type="ECO:0000259" key="11">
    <source>
        <dbReference type="Pfam" id="PF07687"/>
    </source>
</evidence>
<dbReference type="InterPro" id="IPR050072">
    <property type="entry name" value="Peptidase_M20A"/>
</dbReference>
<dbReference type="InterPro" id="IPR036264">
    <property type="entry name" value="Bact_exopeptidase_dim_dom"/>
</dbReference>
<dbReference type="PANTHER" id="PTHR43808">
    <property type="entry name" value="ACETYLORNITHINE DEACETYLASE"/>
    <property type="match status" value="1"/>
</dbReference>
<evidence type="ECO:0000256" key="2">
    <source>
        <dbReference type="ARBA" id="ARBA00004496"/>
    </source>
</evidence>
<evidence type="ECO:0000256" key="9">
    <source>
        <dbReference type="ARBA" id="ARBA00022833"/>
    </source>
</evidence>
<feature type="domain" description="Peptidase M20 dimerisation" evidence="11">
    <location>
        <begin position="188"/>
        <end position="295"/>
    </location>
</feature>
<keyword evidence="7" id="KW-0479">Metal-binding</keyword>
<protein>
    <submittedName>
        <fullName evidence="12">Acetylornithine deacetylase</fullName>
    </submittedName>
</protein>
<evidence type="ECO:0000256" key="5">
    <source>
        <dbReference type="ARBA" id="ARBA00022571"/>
    </source>
</evidence>
<keyword evidence="10" id="KW-0170">Cobalt</keyword>
<dbReference type="Pfam" id="PF01546">
    <property type="entry name" value="Peptidase_M20"/>
    <property type="match status" value="1"/>
</dbReference>